<keyword evidence="4 6" id="KW-1133">Transmembrane helix</keyword>
<accession>A0A7I7YTT4</accession>
<comment type="subcellular location">
    <subcellularLocation>
        <location evidence="1">Membrane</location>
        <topology evidence="1">Multi-pass membrane protein</topology>
    </subcellularLocation>
</comment>
<proteinExistence type="inferred from homology"/>
<feature type="transmembrane region" description="Helical" evidence="6">
    <location>
        <begin position="176"/>
        <end position="193"/>
    </location>
</feature>
<feature type="transmembrane region" description="Helical" evidence="6">
    <location>
        <begin position="198"/>
        <end position="219"/>
    </location>
</feature>
<reference evidence="7 8" key="1">
    <citation type="journal article" date="2019" name="Emerg. Microbes Infect.">
        <title>Comprehensive subspecies identification of 175 nontuberculous mycobacteria species based on 7547 genomic profiles.</title>
        <authorList>
            <person name="Matsumoto Y."/>
            <person name="Kinjo T."/>
            <person name="Motooka D."/>
            <person name="Nabeya D."/>
            <person name="Jung N."/>
            <person name="Uechi K."/>
            <person name="Horii T."/>
            <person name="Iida T."/>
            <person name="Fujita J."/>
            <person name="Nakamura S."/>
        </authorList>
    </citation>
    <scope>NUCLEOTIDE SEQUENCE [LARGE SCALE GENOMIC DNA]</scope>
    <source>
        <strain evidence="7 8">JCM 14742</strain>
    </source>
</reference>
<gene>
    <name evidence="7" type="ORF">MPRM_19480</name>
</gene>
<dbReference type="PANTHER" id="PTHR31885">
    <property type="entry name" value="GH04784P"/>
    <property type="match status" value="1"/>
</dbReference>
<evidence type="ECO:0000256" key="3">
    <source>
        <dbReference type="ARBA" id="ARBA00022692"/>
    </source>
</evidence>
<dbReference type="AlphaFoldDB" id="A0A7I7YTT4"/>
<evidence type="ECO:0000256" key="4">
    <source>
        <dbReference type="ARBA" id="ARBA00022989"/>
    </source>
</evidence>
<protein>
    <submittedName>
        <fullName evidence="7">Putative membrane protein</fullName>
    </submittedName>
</protein>
<keyword evidence="8" id="KW-1185">Reference proteome</keyword>
<evidence type="ECO:0000313" key="8">
    <source>
        <dbReference type="Proteomes" id="UP000467105"/>
    </source>
</evidence>
<dbReference type="GO" id="GO:0016020">
    <property type="term" value="C:membrane"/>
    <property type="evidence" value="ECO:0007669"/>
    <property type="project" value="UniProtKB-SubCell"/>
</dbReference>
<keyword evidence="3 6" id="KW-0812">Transmembrane</keyword>
<feature type="transmembrane region" description="Helical" evidence="6">
    <location>
        <begin position="66"/>
        <end position="85"/>
    </location>
</feature>
<dbReference type="EMBL" id="AP022614">
    <property type="protein sequence ID" value="BBZ44667.1"/>
    <property type="molecule type" value="Genomic_DNA"/>
</dbReference>
<dbReference type="PANTHER" id="PTHR31885:SF6">
    <property type="entry name" value="GH04784P"/>
    <property type="match status" value="1"/>
</dbReference>
<organism evidence="7 8">
    <name type="scientific">Mycobacterium parmense</name>
    <dbReference type="NCBI Taxonomy" id="185642"/>
    <lineage>
        <taxon>Bacteria</taxon>
        <taxon>Bacillati</taxon>
        <taxon>Actinomycetota</taxon>
        <taxon>Actinomycetes</taxon>
        <taxon>Mycobacteriales</taxon>
        <taxon>Mycobacteriaceae</taxon>
        <taxon>Mycobacterium</taxon>
        <taxon>Mycobacterium simiae complex</taxon>
    </lineage>
</organism>
<evidence type="ECO:0000256" key="1">
    <source>
        <dbReference type="ARBA" id="ARBA00004141"/>
    </source>
</evidence>
<dbReference type="GO" id="GO:0016787">
    <property type="term" value="F:hydrolase activity"/>
    <property type="evidence" value="ECO:0007669"/>
    <property type="project" value="TreeGrafter"/>
</dbReference>
<evidence type="ECO:0000313" key="7">
    <source>
        <dbReference type="EMBL" id="BBZ44667.1"/>
    </source>
</evidence>
<keyword evidence="5 6" id="KW-0472">Membrane</keyword>
<feature type="transmembrane region" description="Helical" evidence="6">
    <location>
        <begin position="90"/>
        <end position="110"/>
    </location>
</feature>
<dbReference type="InterPro" id="IPR012506">
    <property type="entry name" value="TMEM86B-like"/>
</dbReference>
<feature type="transmembrane region" description="Helical" evidence="6">
    <location>
        <begin position="146"/>
        <end position="164"/>
    </location>
</feature>
<evidence type="ECO:0000256" key="6">
    <source>
        <dbReference type="SAM" id="Phobius"/>
    </source>
</evidence>
<feature type="transmembrane region" description="Helical" evidence="6">
    <location>
        <begin position="116"/>
        <end position="139"/>
    </location>
</feature>
<feature type="transmembrane region" description="Helical" evidence="6">
    <location>
        <begin position="231"/>
        <end position="248"/>
    </location>
</feature>
<sequence>MGSIAGFSSAVLSKLGMEVPYAPRLVAGGWVVAGWAGLSYGVYLTVLALRSPPGTELTGHWILQPPFKALMALLLTVAALGHPIVRERRWLVPALLLSATGDWLLAIPWWTLSFVVGLASFLLAHLCFLAALLPLATVAAPSRPRIAAVALICLATLALLAWFWPHLSRDQLTIPVTAYILVLTAMVCTAQLARLPTIWTAVGAICFALSDAMIGIGRFILDNQALSVPVWWLYAAAQVLITAGFFFGREESVLDEGYEDDDWEEGAQVVDWPAEGFE</sequence>
<name>A0A7I7YTT4_9MYCO</name>
<evidence type="ECO:0000256" key="5">
    <source>
        <dbReference type="ARBA" id="ARBA00023136"/>
    </source>
</evidence>
<evidence type="ECO:0000256" key="2">
    <source>
        <dbReference type="ARBA" id="ARBA00007375"/>
    </source>
</evidence>
<dbReference type="Proteomes" id="UP000467105">
    <property type="component" value="Chromosome"/>
</dbReference>
<feature type="transmembrane region" description="Helical" evidence="6">
    <location>
        <begin position="21"/>
        <end position="46"/>
    </location>
</feature>
<comment type="similarity">
    <text evidence="2">Belongs to the TMEM86 family.</text>
</comment>
<dbReference type="Pfam" id="PF07947">
    <property type="entry name" value="YhhN"/>
    <property type="match status" value="1"/>
</dbReference>